<dbReference type="CDD" id="cd07067">
    <property type="entry name" value="HP_PGM_like"/>
    <property type="match status" value="1"/>
</dbReference>
<sequence>MTTSSIGAGWRGRLDTDPTVMVLLRHGVTDNTVRKLFCGSGGSDPGLNDEGRAQAARAAAWIARHHQVDAVVSSPLQRTQDTAGFVARELGLDVAIEDGVAEAGFGDWDGHTFAEIMERWPDEMSAWLGSTAVAPPGGETFDAVYERVVAARDRIVETYAGKTVVVTSHVTPIKMMVRHALGAPMSAIHTLELAPASISTVVWWPDALPSVRNFSVVPE</sequence>
<evidence type="ECO:0008006" key="3">
    <source>
        <dbReference type="Google" id="ProtNLM"/>
    </source>
</evidence>
<proteinExistence type="predicted"/>
<dbReference type="InterPro" id="IPR050275">
    <property type="entry name" value="PGM_Phosphatase"/>
</dbReference>
<organism evidence="1 2">
    <name type="scientific">Aeromicrobium alkaliterrae</name>
    <dbReference type="NCBI Taxonomy" id="302168"/>
    <lineage>
        <taxon>Bacteria</taxon>
        <taxon>Bacillati</taxon>
        <taxon>Actinomycetota</taxon>
        <taxon>Actinomycetes</taxon>
        <taxon>Propionibacteriales</taxon>
        <taxon>Nocardioidaceae</taxon>
        <taxon>Aeromicrobium</taxon>
    </lineage>
</organism>
<evidence type="ECO:0000313" key="1">
    <source>
        <dbReference type="EMBL" id="GAA1735197.1"/>
    </source>
</evidence>
<dbReference type="PANTHER" id="PTHR48100">
    <property type="entry name" value="BROAD-SPECIFICITY PHOSPHATASE YOR283W-RELATED"/>
    <property type="match status" value="1"/>
</dbReference>
<accession>A0ABN2JQ66</accession>
<gene>
    <name evidence="1" type="ORF">GCM10009710_14660</name>
</gene>
<protein>
    <recommendedName>
        <fullName evidence="3">Histidine phosphatase family protein</fullName>
    </recommendedName>
</protein>
<dbReference type="EMBL" id="BAAAME010000002">
    <property type="protein sequence ID" value="GAA1735197.1"/>
    <property type="molecule type" value="Genomic_DNA"/>
</dbReference>
<reference evidence="1 2" key="1">
    <citation type="journal article" date="2019" name="Int. J. Syst. Evol. Microbiol.">
        <title>The Global Catalogue of Microorganisms (GCM) 10K type strain sequencing project: providing services to taxonomists for standard genome sequencing and annotation.</title>
        <authorList>
            <consortium name="The Broad Institute Genomics Platform"/>
            <consortium name="The Broad Institute Genome Sequencing Center for Infectious Disease"/>
            <person name="Wu L."/>
            <person name="Ma J."/>
        </authorList>
    </citation>
    <scope>NUCLEOTIDE SEQUENCE [LARGE SCALE GENOMIC DNA]</scope>
    <source>
        <strain evidence="1 2">JCM 13518</strain>
    </source>
</reference>
<dbReference type="Gene3D" id="3.40.50.1240">
    <property type="entry name" value="Phosphoglycerate mutase-like"/>
    <property type="match status" value="1"/>
</dbReference>
<name>A0ABN2JQ66_9ACTN</name>
<dbReference type="InterPro" id="IPR029033">
    <property type="entry name" value="His_PPase_superfam"/>
</dbReference>
<dbReference type="SUPFAM" id="SSF53254">
    <property type="entry name" value="Phosphoglycerate mutase-like"/>
    <property type="match status" value="1"/>
</dbReference>
<dbReference type="InterPro" id="IPR013078">
    <property type="entry name" value="His_Pase_superF_clade-1"/>
</dbReference>
<evidence type="ECO:0000313" key="2">
    <source>
        <dbReference type="Proteomes" id="UP001501057"/>
    </source>
</evidence>
<dbReference type="Pfam" id="PF00300">
    <property type="entry name" value="His_Phos_1"/>
    <property type="match status" value="1"/>
</dbReference>
<dbReference type="PANTHER" id="PTHR48100:SF62">
    <property type="entry name" value="GLUCOSYL-3-PHOSPHOGLYCERATE PHOSPHATASE"/>
    <property type="match status" value="1"/>
</dbReference>
<keyword evidence="2" id="KW-1185">Reference proteome</keyword>
<dbReference type="Proteomes" id="UP001501057">
    <property type="component" value="Unassembled WGS sequence"/>
</dbReference>
<comment type="caution">
    <text evidence="1">The sequence shown here is derived from an EMBL/GenBank/DDBJ whole genome shotgun (WGS) entry which is preliminary data.</text>
</comment>
<dbReference type="SMART" id="SM00855">
    <property type="entry name" value="PGAM"/>
    <property type="match status" value="1"/>
</dbReference>
<dbReference type="RefSeq" id="WP_344199358.1">
    <property type="nucleotide sequence ID" value="NZ_BAAAME010000002.1"/>
</dbReference>